<reference evidence="3" key="1">
    <citation type="submission" date="2015-02" db="EMBL/GenBank/DDBJ databases">
        <title>Characterization of two novel Thaumarchaeota isolated from the Northern Adriatic Sea.</title>
        <authorList>
            <person name="Bayer B."/>
            <person name="Vojvoda J."/>
            <person name="Offre P."/>
            <person name="Srivastava A."/>
            <person name="Elisabeth N."/>
            <person name="Garcia J.A.L."/>
            <person name="Schleper C."/>
            <person name="Herndl G.J."/>
        </authorList>
    </citation>
    <scope>NUCLEOTIDE SEQUENCE [LARGE SCALE GENOMIC DNA]</scope>
    <source>
        <strain evidence="3">D3C</strain>
    </source>
</reference>
<dbReference type="HOGENOM" id="CLU_170329_2_0_2"/>
<dbReference type="AlphaFoldDB" id="A0A0C5CD14"/>
<dbReference type="OrthoDB" id="8136at2157"/>
<dbReference type="SUPFAM" id="SSF54909">
    <property type="entry name" value="Dimeric alpha+beta barrel"/>
    <property type="match status" value="1"/>
</dbReference>
<proteinExistence type="predicted"/>
<dbReference type="EMBL" id="CP010868">
    <property type="protein sequence ID" value="AJM93072.1"/>
    <property type="molecule type" value="Genomic_DNA"/>
</dbReference>
<keyword evidence="3" id="KW-1185">Reference proteome</keyword>
<evidence type="ECO:0000313" key="3">
    <source>
        <dbReference type="Proteomes" id="UP000032027"/>
    </source>
</evidence>
<sequence length="79" mass="8772">MDTAFVLVNCDLGAEEEVLVELKHIDSVKEVCGTFGAYDVIAKIEDSDRDKVRDTITWNIRKIPHVRSTLTLVGIPGQS</sequence>
<dbReference type="STRING" id="1582439.NPIRD3C_1862"/>
<evidence type="ECO:0000259" key="1">
    <source>
        <dbReference type="Pfam" id="PF01037"/>
    </source>
</evidence>
<evidence type="ECO:0000313" key="2">
    <source>
        <dbReference type="EMBL" id="AJM93072.1"/>
    </source>
</evidence>
<feature type="domain" description="Transcription regulator AsnC/Lrp ligand binding" evidence="1">
    <location>
        <begin position="6"/>
        <end position="73"/>
    </location>
</feature>
<dbReference type="RefSeq" id="WP_148703797.1">
    <property type="nucleotide sequence ID" value="NZ_CP010868.1"/>
</dbReference>
<dbReference type="GeneID" id="41600950"/>
<reference evidence="2 3" key="2">
    <citation type="journal article" date="2016" name="ISME J.">
        <title>Physiological and genomic characterization of two novel marine thaumarchaeal strains indicates niche differentiation.</title>
        <authorList>
            <person name="Bayer B."/>
            <person name="Vojvoda J."/>
            <person name="Offre P."/>
            <person name="Alves R.J."/>
            <person name="Elisabeth N.H."/>
            <person name="Garcia J.A."/>
            <person name="Volland J.M."/>
            <person name="Srivastava A."/>
            <person name="Schleper C."/>
            <person name="Herndl G.J."/>
        </authorList>
    </citation>
    <scope>NUCLEOTIDE SEQUENCE [LARGE SCALE GENOMIC DNA]</scope>
    <source>
        <strain evidence="2 3">D3C</strain>
    </source>
</reference>
<organism evidence="2 3">
    <name type="scientific">Nitrosopumilus piranensis</name>
    <dbReference type="NCBI Taxonomy" id="1582439"/>
    <lineage>
        <taxon>Archaea</taxon>
        <taxon>Nitrososphaerota</taxon>
        <taxon>Nitrososphaeria</taxon>
        <taxon>Nitrosopumilales</taxon>
        <taxon>Nitrosopumilaceae</taxon>
        <taxon>Nitrosopumilus</taxon>
    </lineage>
</organism>
<name>A0A0C5CD14_9ARCH</name>
<accession>A0A0C5CD14</accession>
<dbReference type="InterPro" id="IPR011008">
    <property type="entry name" value="Dimeric_a/b-barrel"/>
</dbReference>
<dbReference type="InterPro" id="IPR019887">
    <property type="entry name" value="Tscrpt_reg_AsnC/Lrp_C"/>
</dbReference>
<protein>
    <submittedName>
        <fullName evidence="2">AsnC family transcriptional regulator</fullName>
    </submittedName>
</protein>
<gene>
    <name evidence="2" type="ORF">NPIRD3C_1862</name>
</gene>
<dbReference type="KEGG" id="nid:NPIRD3C_1862"/>
<reference evidence="2 3" key="3">
    <citation type="journal article" date="2019" name="Int. J. Syst. Evol. Microbiol.">
        <title>Nitrosopumilus adriaticus sp. nov. and Nitrosopumilus piranensis sp. nov., two ammonia-oxidizing archaea from the Adriatic Sea and members of the class Nitrososphaeria.</title>
        <authorList>
            <person name="Bayer B."/>
            <person name="Vojvoda J."/>
            <person name="Reinthaler T."/>
            <person name="Reyes C."/>
            <person name="Pinto M."/>
            <person name="Herndl G.J."/>
        </authorList>
    </citation>
    <scope>NUCLEOTIDE SEQUENCE [LARGE SCALE GENOMIC DNA]</scope>
    <source>
        <strain evidence="2 3">D3C</strain>
    </source>
</reference>
<dbReference type="Proteomes" id="UP000032027">
    <property type="component" value="Chromosome"/>
</dbReference>
<dbReference type="PATRIC" id="fig|1582439.9.peg.1918"/>
<dbReference type="Gene3D" id="3.30.70.920">
    <property type="match status" value="1"/>
</dbReference>
<dbReference type="Pfam" id="PF01037">
    <property type="entry name" value="AsnC_trans_reg"/>
    <property type="match status" value="1"/>
</dbReference>